<dbReference type="EMBL" id="JAYMYS010000002">
    <property type="protein sequence ID" value="KAK7406661.1"/>
    <property type="molecule type" value="Genomic_DNA"/>
</dbReference>
<organism evidence="1 2">
    <name type="scientific">Psophocarpus tetragonolobus</name>
    <name type="common">Winged bean</name>
    <name type="synonym">Dolichos tetragonolobus</name>
    <dbReference type="NCBI Taxonomy" id="3891"/>
    <lineage>
        <taxon>Eukaryota</taxon>
        <taxon>Viridiplantae</taxon>
        <taxon>Streptophyta</taxon>
        <taxon>Embryophyta</taxon>
        <taxon>Tracheophyta</taxon>
        <taxon>Spermatophyta</taxon>
        <taxon>Magnoliopsida</taxon>
        <taxon>eudicotyledons</taxon>
        <taxon>Gunneridae</taxon>
        <taxon>Pentapetalae</taxon>
        <taxon>rosids</taxon>
        <taxon>fabids</taxon>
        <taxon>Fabales</taxon>
        <taxon>Fabaceae</taxon>
        <taxon>Papilionoideae</taxon>
        <taxon>50 kb inversion clade</taxon>
        <taxon>NPAAA clade</taxon>
        <taxon>indigoferoid/millettioid clade</taxon>
        <taxon>Phaseoleae</taxon>
        <taxon>Psophocarpus</taxon>
    </lineage>
</organism>
<dbReference type="AlphaFoldDB" id="A0AAN9SUW0"/>
<sequence length="88" mass="9904">MGVGGRSSAGRKRRKQKKVVLDLAVFPKIVKLSIARQSWYPELNLLRPMVQFEKGVQHTVGHMDDGLYSNVCRFVICLNAKSARTDSD</sequence>
<accession>A0AAN9SUW0</accession>
<evidence type="ECO:0000313" key="1">
    <source>
        <dbReference type="EMBL" id="KAK7406661.1"/>
    </source>
</evidence>
<name>A0AAN9SUW0_PSOTE</name>
<protein>
    <submittedName>
        <fullName evidence="1">Uncharacterized protein</fullName>
    </submittedName>
</protein>
<keyword evidence="2" id="KW-1185">Reference proteome</keyword>
<dbReference type="Proteomes" id="UP001386955">
    <property type="component" value="Unassembled WGS sequence"/>
</dbReference>
<gene>
    <name evidence="1" type="ORF">VNO78_08290</name>
</gene>
<evidence type="ECO:0000313" key="2">
    <source>
        <dbReference type="Proteomes" id="UP001386955"/>
    </source>
</evidence>
<proteinExistence type="predicted"/>
<comment type="caution">
    <text evidence="1">The sequence shown here is derived from an EMBL/GenBank/DDBJ whole genome shotgun (WGS) entry which is preliminary data.</text>
</comment>
<reference evidence="1 2" key="1">
    <citation type="submission" date="2024-01" db="EMBL/GenBank/DDBJ databases">
        <title>The genomes of 5 underutilized Papilionoideae crops provide insights into root nodulation and disease resistanc.</title>
        <authorList>
            <person name="Jiang F."/>
        </authorList>
    </citation>
    <scope>NUCLEOTIDE SEQUENCE [LARGE SCALE GENOMIC DNA]</scope>
    <source>
        <strain evidence="1">DUOXIRENSHENG_FW03</strain>
        <tissue evidence="1">Leaves</tissue>
    </source>
</reference>